<name>A0ACB9JWS3_9ASTR</name>
<evidence type="ECO:0000313" key="1">
    <source>
        <dbReference type="EMBL" id="KAI3824452.1"/>
    </source>
</evidence>
<evidence type="ECO:0000313" key="2">
    <source>
        <dbReference type="Proteomes" id="UP001056120"/>
    </source>
</evidence>
<dbReference type="Proteomes" id="UP001056120">
    <property type="component" value="Linkage Group LG02"/>
</dbReference>
<comment type="caution">
    <text evidence="1">The sequence shown here is derived from an EMBL/GenBank/DDBJ whole genome shotgun (WGS) entry which is preliminary data.</text>
</comment>
<sequence>MFCRLSLNDVMTRPAKFTDPTSPKLTCIGQIKKRSTTTNYHFTGKSVNYTKLRKNKNHVISVVELDPPLPVVKFCPGDNKNKLKVNLGKRRGIELKTLQIQPFRNE</sequence>
<protein>
    <submittedName>
        <fullName evidence="1">Uncharacterized protein</fullName>
    </submittedName>
</protein>
<reference evidence="2" key="1">
    <citation type="journal article" date="2022" name="Mol. Ecol. Resour.">
        <title>The genomes of chicory, endive, great burdock and yacon provide insights into Asteraceae palaeo-polyploidization history and plant inulin production.</title>
        <authorList>
            <person name="Fan W."/>
            <person name="Wang S."/>
            <person name="Wang H."/>
            <person name="Wang A."/>
            <person name="Jiang F."/>
            <person name="Liu H."/>
            <person name="Zhao H."/>
            <person name="Xu D."/>
            <person name="Zhang Y."/>
        </authorList>
    </citation>
    <scope>NUCLEOTIDE SEQUENCE [LARGE SCALE GENOMIC DNA]</scope>
    <source>
        <strain evidence="2">cv. Yunnan</strain>
    </source>
</reference>
<dbReference type="EMBL" id="CM042019">
    <property type="protein sequence ID" value="KAI3824452.1"/>
    <property type="molecule type" value="Genomic_DNA"/>
</dbReference>
<reference evidence="1 2" key="2">
    <citation type="journal article" date="2022" name="Mol. Ecol. Resour.">
        <title>The genomes of chicory, endive, great burdock and yacon provide insights into Asteraceae paleo-polyploidization history and plant inulin production.</title>
        <authorList>
            <person name="Fan W."/>
            <person name="Wang S."/>
            <person name="Wang H."/>
            <person name="Wang A."/>
            <person name="Jiang F."/>
            <person name="Liu H."/>
            <person name="Zhao H."/>
            <person name="Xu D."/>
            <person name="Zhang Y."/>
        </authorList>
    </citation>
    <scope>NUCLEOTIDE SEQUENCE [LARGE SCALE GENOMIC DNA]</scope>
    <source>
        <strain evidence="2">cv. Yunnan</strain>
        <tissue evidence="1">Leaves</tissue>
    </source>
</reference>
<organism evidence="1 2">
    <name type="scientific">Smallanthus sonchifolius</name>
    <dbReference type="NCBI Taxonomy" id="185202"/>
    <lineage>
        <taxon>Eukaryota</taxon>
        <taxon>Viridiplantae</taxon>
        <taxon>Streptophyta</taxon>
        <taxon>Embryophyta</taxon>
        <taxon>Tracheophyta</taxon>
        <taxon>Spermatophyta</taxon>
        <taxon>Magnoliopsida</taxon>
        <taxon>eudicotyledons</taxon>
        <taxon>Gunneridae</taxon>
        <taxon>Pentapetalae</taxon>
        <taxon>asterids</taxon>
        <taxon>campanulids</taxon>
        <taxon>Asterales</taxon>
        <taxon>Asteraceae</taxon>
        <taxon>Asteroideae</taxon>
        <taxon>Heliantheae alliance</taxon>
        <taxon>Millerieae</taxon>
        <taxon>Smallanthus</taxon>
    </lineage>
</organism>
<proteinExistence type="predicted"/>
<accession>A0ACB9JWS3</accession>
<keyword evidence="2" id="KW-1185">Reference proteome</keyword>
<gene>
    <name evidence="1" type="ORF">L1987_05912</name>
</gene>